<keyword evidence="2" id="KW-1185">Reference proteome</keyword>
<sequence length="123" mass="13359">MGDECKAEDEAGKFHRCDQLLGVSVHVGMEHEATEGGPDVKGQRLVHHAQEDELHVQLLGDLIDGQILAVQTHACKELQLVSEGVHNHKGSFAFYSCHGWGNVQYPEISSNSSVHGPSSSAYL</sequence>
<dbReference type="EMBL" id="SRLO01001809">
    <property type="protein sequence ID" value="TNN35210.1"/>
    <property type="molecule type" value="Genomic_DNA"/>
</dbReference>
<protein>
    <submittedName>
        <fullName evidence="1">Uncharacterized protein</fullName>
    </submittedName>
</protein>
<reference evidence="1 2" key="1">
    <citation type="submission" date="2019-03" db="EMBL/GenBank/DDBJ databases">
        <title>First draft genome of Liparis tanakae, snailfish: a comprehensive survey of snailfish specific genes.</title>
        <authorList>
            <person name="Kim W."/>
            <person name="Song I."/>
            <person name="Jeong J.-H."/>
            <person name="Kim D."/>
            <person name="Kim S."/>
            <person name="Ryu S."/>
            <person name="Song J.Y."/>
            <person name="Lee S.K."/>
        </authorList>
    </citation>
    <scope>NUCLEOTIDE SEQUENCE [LARGE SCALE GENOMIC DNA]</scope>
    <source>
        <tissue evidence="1">Muscle</tissue>
    </source>
</reference>
<comment type="caution">
    <text evidence="1">The sequence shown here is derived from an EMBL/GenBank/DDBJ whole genome shotgun (WGS) entry which is preliminary data.</text>
</comment>
<evidence type="ECO:0000313" key="1">
    <source>
        <dbReference type="EMBL" id="TNN35210.1"/>
    </source>
</evidence>
<dbReference type="AlphaFoldDB" id="A0A4Z2F2U1"/>
<gene>
    <name evidence="1" type="ORF">EYF80_054622</name>
</gene>
<dbReference type="Proteomes" id="UP000314294">
    <property type="component" value="Unassembled WGS sequence"/>
</dbReference>
<proteinExistence type="predicted"/>
<evidence type="ECO:0000313" key="2">
    <source>
        <dbReference type="Proteomes" id="UP000314294"/>
    </source>
</evidence>
<name>A0A4Z2F2U1_9TELE</name>
<accession>A0A4Z2F2U1</accession>
<organism evidence="1 2">
    <name type="scientific">Liparis tanakae</name>
    <name type="common">Tanaka's snailfish</name>
    <dbReference type="NCBI Taxonomy" id="230148"/>
    <lineage>
        <taxon>Eukaryota</taxon>
        <taxon>Metazoa</taxon>
        <taxon>Chordata</taxon>
        <taxon>Craniata</taxon>
        <taxon>Vertebrata</taxon>
        <taxon>Euteleostomi</taxon>
        <taxon>Actinopterygii</taxon>
        <taxon>Neopterygii</taxon>
        <taxon>Teleostei</taxon>
        <taxon>Neoteleostei</taxon>
        <taxon>Acanthomorphata</taxon>
        <taxon>Eupercaria</taxon>
        <taxon>Perciformes</taxon>
        <taxon>Cottioidei</taxon>
        <taxon>Cottales</taxon>
        <taxon>Liparidae</taxon>
        <taxon>Liparis</taxon>
    </lineage>
</organism>